<evidence type="ECO:0000313" key="4">
    <source>
        <dbReference type="Proteomes" id="UP000193922"/>
    </source>
</evidence>
<dbReference type="InterPro" id="IPR024368">
    <property type="entry name" value="Ecl1/2/3"/>
</dbReference>
<dbReference type="Pfam" id="PF12855">
    <property type="entry name" value="Ecl1"/>
    <property type="match status" value="1"/>
</dbReference>
<feature type="region of interest" description="Disordered" evidence="1">
    <location>
        <begin position="50"/>
        <end position="110"/>
    </location>
</feature>
<name>A0A1Y1VRQ7_9FUNG</name>
<feature type="compositionally biased region" description="Low complexity" evidence="1">
    <location>
        <begin position="92"/>
        <end position="101"/>
    </location>
</feature>
<evidence type="ECO:0000313" key="3">
    <source>
        <dbReference type="EMBL" id="ORX63971.1"/>
    </source>
</evidence>
<dbReference type="AlphaFoldDB" id="A0A1Y1VRQ7"/>
<evidence type="ECO:0000256" key="1">
    <source>
        <dbReference type="SAM" id="MobiDB-lite"/>
    </source>
</evidence>
<dbReference type="OrthoDB" id="5599072at2759"/>
<reference evidence="3 4" key="1">
    <citation type="submission" date="2016-07" db="EMBL/GenBank/DDBJ databases">
        <title>Pervasive Adenine N6-methylation of Active Genes in Fungi.</title>
        <authorList>
            <consortium name="DOE Joint Genome Institute"/>
            <person name="Mondo S.J."/>
            <person name="Dannebaum R.O."/>
            <person name="Kuo R.C."/>
            <person name="Labutti K."/>
            <person name="Haridas S."/>
            <person name="Kuo A."/>
            <person name="Salamov A."/>
            <person name="Ahrendt S.R."/>
            <person name="Lipzen A."/>
            <person name="Sullivan W."/>
            <person name="Andreopoulos W.B."/>
            <person name="Clum A."/>
            <person name="Lindquist E."/>
            <person name="Daum C."/>
            <person name="Ramamoorthy G.K."/>
            <person name="Gryganskyi A."/>
            <person name="Culley D."/>
            <person name="Magnuson J.K."/>
            <person name="James T.Y."/>
            <person name="O'Malley M.A."/>
            <person name="Stajich J.E."/>
            <person name="Spatafora J.W."/>
            <person name="Visel A."/>
            <person name="Grigoriev I.V."/>
        </authorList>
    </citation>
    <scope>NUCLEOTIDE SEQUENCE [LARGE SCALE GENOMIC DNA]</scope>
    <source>
        <strain evidence="3 4">ATCC 12442</strain>
    </source>
</reference>
<evidence type="ECO:0000313" key="2">
    <source>
        <dbReference type="EMBL" id="ORX63969.1"/>
    </source>
</evidence>
<feature type="compositionally biased region" description="Polar residues" evidence="1">
    <location>
        <begin position="54"/>
        <end position="67"/>
    </location>
</feature>
<sequence length="122" mass="12779">MDTNWCVFCGKHIDSAEDALYCSETCRHGDGAAVPASASASTEYFSLASPRASPVSSPMWSPQSRSPSLKPVTSFDLSSKLPCHTPAYPAQSPSSFGPSSSLLDGIRGRSTSLPSAHLLSTV</sequence>
<dbReference type="EMBL" id="MCFD01000136">
    <property type="protein sequence ID" value="ORX63969.1"/>
    <property type="molecule type" value="Genomic_DNA"/>
</dbReference>
<keyword evidence="4" id="KW-1185">Reference proteome</keyword>
<comment type="caution">
    <text evidence="3">The sequence shown here is derived from an EMBL/GenBank/DDBJ whole genome shotgun (WGS) entry which is preliminary data.</text>
</comment>
<dbReference type="EMBL" id="MCFD01000136">
    <property type="protein sequence ID" value="ORX63971.1"/>
    <property type="molecule type" value="Genomic_DNA"/>
</dbReference>
<dbReference type="GeneID" id="63807413"/>
<organism evidence="3 4">
    <name type="scientific">Linderina pennispora</name>
    <dbReference type="NCBI Taxonomy" id="61395"/>
    <lineage>
        <taxon>Eukaryota</taxon>
        <taxon>Fungi</taxon>
        <taxon>Fungi incertae sedis</taxon>
        <taxon>Zoopagomycota</taxon>
        <taxon>Kickxellomycotina</taxon>
        <taxon>Kickxellomycetes</taxon>
        <taxon>Kickxellales</taxon>
        <taxon>Kickxellaceae</taxon>
        <taxon>Linderina</taxon>
    </lineage>
</organism>
<dbReference type="Proteomes" id="UP000193922">
    <property type="component" value="Unassembled WGS sequence"/>
</dbReference>
<proteinExistence type="predicted"/>
<protein>
    <submittedName>
        <fullName evidence="3">Uncharacterized protein</fullName>
    </submittedName>
</protein>
<gene>
    <name evidence="2" type="ORF">DL89DRAFT_297882</name>
    <name evidence="3" type="ORF">DL89DRAFT_297884</name>
</gene>
<dbReference type="RefSeq" id="XP_040739122.1">
    <property type="nucleotide sequence ID" value="XM_040890765.1"/>
</dbReference>
<accession>A0A1Y1VRQ7</accession>